<dbReference type="EMBL" id="QPFP01000024">
    <property type="protein sequence ID" value="TEB30081.1"/>
    <property type="molecule type" value="Genomic_DNA"/>
</dbReference>
<evidence type="ECO:0000313" key="1">
    <source>
        <dbReference type="EMBL" id="TEB30081.1"/>
    </source>
</evidence>
<dbReference type="Proteomes" id="UP000298030">
    <property type="component" value="Unassembled WGS sequence"/>
</dbReference>
<name>A0A4Y7T7V4_COPMI</name>
<gene>
    <name evidence="1" type="ORF">FA13DRAFT_566762</name>
</gene>
<comment type="caution">
    <text evidence="1">The sequence shown here is derived from an EMBL/GenBank/DDBJ whole genome shotgun (WGS) entry which is preliminary data.</text>
</comment>
<dbReference type="AlphaFoldDB" id="A0A4Y7T7V4"/>
<keyword evidence="2" id="KW-1185">Reference proteome</keyword>
<proteinExistence type="predicted"/>
<evidence type="ECO:0000313" key="2">
    <source>
        <dbReference type="Proteomes" id="UP000298030"/>
    </source>
</evidence>
<organism evidence="1 2">
    <name type="scientific">Coprinellus micaceus</name>
    <name type="common">Glistening ink-cap mushroom</name>
    <name type="synonym">Coprinus micaceus</name>
    <dbReference type="NCBI Taxonomy" id="71717"/>
    <lineage>
        <taxon>Eukaryota</taxon>
        <taxon>Fungi</taxon>
        <taxon>Dikarya</taxon>
        <taxon>Basidiomycota</taxon>
        <taxon>Agaricomycotina</taxon>
        <taxon>Agaricomycetes</taxon>
        <taxon>Agaricomycetidae</taxon>
        <taxon>Agaricales</taxon>
        <taxon>Agaricineae</taxon>
        <taxon>Psathyrellaceae</taxon>
        <taxon>Coprinellus</taxon>
    </lineage>
</organism>
<sequence>MVSKSSRSGSLSVRRTGIRDVLLASGRRMTAAVIRRSSSTTSAHVPSWKILLPTGLGSRHLMRWLLGLLRSRHIADSIRRECLWLAHWMLDLLRVGNDVVDSNNSNSELDSLSIMTQHSSGGVLNGRTMSGPLAVSECLAPYEWHLESRLLVEAFKLIQCQLLALWNIYIGWANKFIQHAR</sequence>
<accession>A0A4Y7T7V4</accession>
<reference evidence="1 2" key="1">
    <citation type="journal article" date="2019" name="Nat. Ecol. Evol.">
        <title>Megaphylogeny resolves global patterns of mushroom evolution.</title>
        <authorList>
            <person name="Varga T."/>
            <person name="Krizsan K."/>
            <person name="Foldi C."/>
            <person name="Dima B."/>
            <person name="Sanchez-Garcia M."/>
            <person name="Sanchez-Ramirez S."/>
            <person name="Szollosi G.J."/>
            <person name="Szarkandi J.G."/>
            <person name="Papp V."/>
            <person name="Albert L."/>
            <person name="Andreopoulos W."/>
            <person name="Angelini C."/>
            <person name="Antonin V."/>
            <person name="Barry K.W."/>
            <person name="Bougher N.L."/>
            <person name="Buchanan P."/>
            <person name="Buyck B."/>
            <person name="Bense V."/>
            <person name="Catcheside P."/>
            <person name="Chovatia M."/>
            <person name="Cooper J."/>
            <person name="Damon W."/>
            <person name="Desjardin D."/>
            <person name="Finy P."/>
            <person name="Geml J."/>
            <person name="Haridas S."/>
            <person name="Hughes K."/>
            <person name="Justo A."/>
            <person name="Karasinski D."/>
            <person name="Kautmanova I."/>
            <person name="Kiss B."/>
            <person name="Kocsube S."/>
            <person name="Kotiranta H."/>
            <person name="LaButti K.M."/>
            <person name="Lechner B.E."/>
            <person name="Liimatainen K."/>
            <person name="Lipzen A."/>
            <person name="Lukacs Z."/>
            <person name="Mihaltcheva S."/>
            <person name="Morgado L.N."/>
            <person name="Niskanen T."/>
            <person name="Noordeloos M.E."/>
            <person name="Ohm R.A."/>
            <person name="Ortiz-Santana B."/>
            <person name="Ovrebo C."/>
            <person name="Racz N."/>
            <person name="Riley R."/>
            <person name="Savchenko A."/>
            <person name="Shiryaev A."/>
            <person name="Soop K."/>
            <person name="Spirin V."/>
            <person name="Szebenyi C."/>
            <person name="Tomsovsky M."/>
            <person name="Tulloss R.E."/>
            <person name="Uehling J."/>
            <person name="Grigoriev I.V."/>
            <person name="Vagvolgyi C."/>
            <person name="Papp T."/>
            <person name="Martin F.M."/>
            <person name="Miettinen O."/>
            <person name="Hibbett D.S."/>
            <person name="Nagy L.G."/>
        </authorList>
    </citation>
    <scope>NUCLEOTIDE SEQUENCE [LARGE SCALE GENOMIC DNA]</scope>
    <source>
        <strain evidence="1 2">FP101781</strain>
    </source>
</reference>
<protein>
    <submittedName>
        <fullName evidence="1">Uncharacterized protein</fullName>
    </submittedName>
</protein>